<dbReference type="EMBL" id="LOWA01000032">
    <property type="protein sequence ID" value="KVE26683.1"/>
    <property type="molecule type" value="Genomic_DNA"/>
</dbReference>
<feature type="compositionally biased region" description="Basic residues" evidence="1">
    <location>
        <begin position="24"/>
        <end position="33"/>
    </location>
</feature>
<protein>
    <submittedName>
        <fullName evidence="2">Uncharacterized protein</fullName>
    </submittedName>
</protein>
<comment type="caution">
    <text evidence="2">The sequence shown here is derived from an EMBL/GenBank/DDBJ whole genome shotgun (WGS) entry which is preliminary data.</text>
</comment>
<name>A0A103E1L3_9BURK</name>
<gene>
    <name evidence="2" type="ORF">WS67_13820</name>
</gene>
<feature type="compositionally biased region" description="Polar residues" evidence="1">
    <location>
        <begin position="7"/>
        <end position="22"/>
    </location>
</feature>
<organism evidence="2 3">
    <name type="scientific">Burkholderia singularis</name>
    <dbReference type="NCBI Taxonomy" id="1503053"/>
    <lineage>
        <taxon>Bacteria</taxon>
        <taxon>Pseudomonadati</taxon>
        <taxon>Pseudomonadota</taxon>
        <taxon>Betaproteobacteria</taxon>
        <taxon>Burkholderiales</taxon>
        <taxon>Burkholderiaceae</taxon>
        <taxon>Burkholderia</taxon>
        <taxon>pseudomallei group</taxon>
    </lineage>
</organism>
<accession>A0A103E1L3</accession>
<reference evidence="2 3" key="1">
    <citation type="submission" date="2015-11" db="EMBL/GenBank/DDBJ databases">
        <title>Expanding the genomic diversity of Burkholderia species for the development of highly accurate diagnostics.</title>
        <authorList>
            <person name="Sahl J."/>
            <person name="Keim P."/>
            <person name="Wagner D."/>
        </authorList>
    </citation>
    <scope>NUCLEOTIDE SEQUENCE [LARGE SCALE GENOMIC DNA]</scope>
    <source>
        <strain evidence="2 3">TSV85</strain>
    </source>
</reference>
<dbReference type="AlphaFoldDB" id="A0A103E1L3"/>
<evidence type="ECO:0000313" key="3">
    <source>
        <dbReference type="Proteomes" id="UP000062788"/>
    </source>
</evidence>
<sequence>MRDNGMSCGTRSDTPHTLQFNPHTPRRHSHKKSAALDESALFPSIAFNAQSQAARQPMSVAPRCNRAKQTAAA</sequence>
<keyword evidence="3" id="KW-1185">Reference proteome</keyword>
<feature type="region of interest" description="Disordered" evidence="1">
    <location>
        <begin position="1"/>
        <end position="37"/>
    </location>
</feature>
<evidence type="ECO:0000313" key="2">
    <source>
        <dbReference type="EMBL" id="KVE26683.1"/>
    </source>
</evidence>
<proteinExistence type="predicted"/>
<evidence type="ECO:0000256" key="1">
    <source>
        <dbReference type="SAM" id="MobiDB-lite"/>
    </source>
</evidence>
<dbReference type="Proteomes" id="UP000062788">
    <property type="component" value="Unassembled WGS sequence"/>
</dbReference>
<feature type="region of interest" description="Disordered" evidence="1">
    <location>
        <begin position="51"/>
        <end position="73"/>
    </location>
</feature>